<feature type="region of interest" description="Disordered" evidence="1">
    <location>
        <begin position="107"/>
        <end position="140"/>
    </location>
</feature>
<accession>A0A9Q8QEJ0</accession>
<dbReference type="KEGG" id="ptkz:JDV02_004770"/>
<dbReference type="AlphaFoldDB" id="A0A9Q8QEJ0"/>
<evidence type="ECO:0000313" key="3">
    <source>
        <dbReference type="Proteomes" id="UP000829364"/>
    </source>
</evidence>
<evidence type="ECO:0000313" key="2">
    <source>
        <dbReference type="EMBL" id="UNI18503.1"/>
    </source>
</evidence>
<dbReference type="GeneID" id="72066721"/>
<name>A0A9Q8QEJ0_9HYPO</name>
<dbReference type="Proteomes" id="UP000829364">
    <property type="component" value="Chromosome 4"/>
</dbReference>
<dbReference type="EMBL" id="CP086357">
    <property type="protein sequence ID" value="UNI18503.1"/>
    <property type="molecule type" value="Genomic_DNA"/>
</dbReference>
<organism evidence="2 3">
    <name type="scientific">Purpureocillium takamizusanense</name>
    <dbReference type="NCBI Taxonomy" id="2060973"/>
    <lineage>
        <taxon>Eukaryota</taxon>
        <taxon>Fungi</taxon>
        <taxon>Dikarya</taxon>
        <taxon>Ascomycota</taxon>
        <taxon>Pezizomycotina</taxon>
        <taxon>Sordariomycetes</taxon>
        <taxon>Hypocreomycetidae</taxon>
        <taxon>Hypocreales</taxon>
        <taxon>Ophiocordycipitaceae</taxon>
        <taxon>Purpureocillium</taxon>
    </lineage>
</organism>
<sequence>MTATNATKLSLRAPILLMDHPAKSPGEGREEEERKARLGRAAHGLFESRPGAQRRREGESPLSLRLGHSSTMVGGWTGGMPTDASRPTGPILSLSLRLVHALACLKAPSGERRPGSRPHTTPAQRPAPYATGDSCITSSQ</sequence>
<feature type="compositionally biased region" description="Basic and acidic residues" evidence="1">
    <location>
        <begin position="20"/>
        <end position="36"/>
    </location>
</feature>
<dbReference type="RefSeq" id="XP_047841984.1">
    <property type="nucleotide sequence ID" value="XM_047986004.1"/>
</dbReference>
<reference evidence="2" key="1">
    <citation type="submission" date="2021-11" db="EMBL/GenBank/DDBJ databases">
        <title>Purpureocillium_takamizusanense_genome.</title>
        <authorList>
            <person name="Nguyen N.-H."/>
        </authorList>
    </citation>
    <scope>NUCLEOTIDE SEQUENCE</scope>
    <source>
        <strain evidence="2">PT3</strain>
    </source>
</reference>
<evidence type="ECO:0000256" key="1">
    <source>
        <dbReference type="SAM" id="MobiDB-lite"/>
    </source>
</evidence>
<feature type="region of interest" description="Disordered" evidence="1">
    <location>
        <begin position="1"/>
        <end position="88"/>
    </location>
</feature>
<proteinExistence type="predicted"/>
<keyword evidence="3" id="KW-1185">Reference proteome</keyword>
<gene>
    <name evidence="2" type="ORF">JDV02_004770</name>
</gene>
<protein>
    <submittedName>
        <fullName evidence="2">Uncharacterized protein</fullName>
    </submittedName>
</protein>